<comment type="similarity">
    <text evidence="2 9">Belongs to the V-ATPase 116 kDa subunit family.</text>
</comment>
<dbReference type="PANTHER" id="PTHR11629:SF61">
    <property type="entry name" value="V-TYPE PROTON ATPASE SUBUNIT A"/>
    <property type="match status" value="1"/>
</dbReference>
<feature type="transmembrane region" description="Helical" evidence="9">
    <location>
        <begin position="389"/>
        <end position="421"/>
    </location>
</feature>
<feature type="transmembrane region" description="Helical" evidence="9">
    <location>
        <begin position="764"/>
        <end position="785"/>
    </location>
</feature>
<keyword evidence="3 9" id="KW-0813">Transport</keyword>
<dbReference type="PANTHER" id="PTHR11629">
    <property type="entry name" value="VACUOLAR PROTON ATPASES"/>
    <property type="match status" value="1"/>
</dbReference>
<evidence type="ECO:0000256" key="2">
    <source>
        <dbReference type="ARBA" id="ARBA00009904"/>
    </source>
</evidence>
<keyword evidence="7 9" id="KW-0406">Ion transport</keyword>
<feature type="transmembrane region" description="Helical" evidence="9">
    <location>
        <begin position="527"/>
        <end position="545"/>
    </location>
</feature>
<feature type="transmembrane region" description="Helical" evidence="9">
    <location>
        <begin position="560"/>
        <end position="580"/>
    </location>
</feature>
<accession>A0ABR3IND8</accession>
<keyword evidence="5 9" id="KW-0375">Hydrogen ion transport</keyword>
<feature type="transmembrane region" description="Helical" evidence="9">
    <location>
        <begin position="441"/>
        <end position="460"/>
    </location>
</feature>
<dbReference type="EMBL" id="JBEUOH010000001">
    <property type="protein sequence ID" value="KAL0902591.1"/>
    <property type="molecule type" value="Genomic_DNA"/>
</dbReference>
<keyword evidence="6 9" id="KW-1133">Transmembrane helix</keyword>
<reference evidence="10 11" key="1">
    <citation type="submission" date="2024-06" db="EMBL/GenBank/DDBJ databases">
        <title>A chromosome-level genome assembly of beet webworm, Loxostege sticticalis.</title>
        <authorList>
            <person name="Zhang Y."/>
        </authorList>
    </citation>
    <scope>NUCLEOTIDE SEQUENCE [LARGE SCALE GENOMIC DNA]</scope>
    <source>
        <strain evidence="10">AQ026</strain>
        <tissue evidence="10">Whole body</tissue>
    </source>
</reference>
<evidence type="ECO:0000256" key="3">
    <source>
        <dbReference type="ARBA" id="ARBA00022448"/>
    </source>
</evidence>
<keyword evidence="8 9" id="KW-0472">Membrane</keyword>
<gene>
    <name evidence="10" type="ORF">ABMA27_000427</name>
</gene>
<protein>
    <recommendedName>
        <fullName evidence="9">V-type proton ATPase subunit a</fullName>
    </recommendedName>
</protein>
<evidence type="ECO:0000256" key="9">
    <source>
        <dbReference type="RuleBase" id="RU361189"/>
    </source>
</evidence>
<comment type="subcellular location">
    <subcellularLocation>
        <location evidence="1">Membrane</location>
        <topology evidence="1">Multi-pass membrane protein</topology>
    </subcellularLocation>
</comment>
<dbReference type="InterPro" id="IPR002490">
    <property type="entry name" value="V-ATPase_116kDa_su"/>
</dbReference>
<evidence type="ECO:0000256" key="6">
    <source>
        <dbReference type="ARBA" id="ARBA00022989"/>
    </source>
</evidence>
<evidence type="ECO:0000256" key="8">
    <source>
        <dbReference type="ARBA" id="ARBA00023136"/>
    </source>
</evidence>
<evidence type="ECO:0000313" key="10">
    <source>
        <dbReference type="EMBL" id="KAL0902591.1"/>
    </source>
</evidence>
<evidence type="ECO:0000256" key="7">
    <source>
        <dbReference type="ARBA" id="ARBA00023065"/>
    </source>
</evidence>
<dbReference type="Pfam" id="PF01496">
    <property type="entry name" value="V_ATPase_I"/>
    <property type="match status" value="1"/>
</dbReference>
<feature type="transmembrane region" description="Helical" evidence="9">
    <location>
        <begin position="633"/>
        <end position="658"/>
    </location>
</feature>
<comment type="caution">
    <text evidence="10">The sequence shown here is derived from an EMBL/GenBank/DDBJ whole genome shotgun (WGS) entry which is preliminary data.</text>
</comment>
<proteinExistence type="inferred from homology"/>
<dbReference type="PIRSF" id="PIRSF001293">
    <property type="entry name" value="ATP6V0A1"/>
    <property type="match status" value="1"/>
</dbReference>
<evidence type="ECO:0000256" key="4">
    <source>
        <dbReference type="ARBA" id="ARBA00022692"/>
    </source>
</evidence>
<evidence type="ECO:0000256" key="5">
    <source>
        <dbReference type="ARBA" id="ARBA00022781"/>
    </source>
</evidence>
<evidence type="ECO:0000256" key="1">
    <source>
        <dbReference type="ARBA" id="ARBA00004141"/>
    </source>
</evidence>
<evidence type="ECO:0000313" key="11">
    <source>
        <dbReference type="Proteomes" id="UP001549920"/>
    </source>
</evidence>
<keyword evidence="4 9" id="KW-0812">Transmembrane</keyword>
<dbReference type="Proteomes" id="UP001549920">
    <property type="component" value="Unassembled WGS sequence"/>
</dbReference>
<sequence length="849" mass="98551">MGHMLRSDLMTLCDVYLQPEAAFKTLDQLGEMGCVQFLDMNAEIPPFQKQYVSELCRCAEMERKLRYIRSEMEKDGIKVYQAQKEPSALPPNEMIALENQLEKWEDDIIEMAANQVNILKNYVRLLEMHYILEEVGPLVGDTEFTMENVLVQNKVEAGELGGQLYVTMGLVARSRCYSFEMMLWRVSRGNIYFRRAVEDKIIKDPQTGLEVRKVAFIAICQGEELNIRTQKVCNGYRVNIYPCPKSNDERLDTLDKLREETLDIEQVLKKTYYHRCKALRVIARQWDTCMVQVKKAKAIYHNLNLFNLDITKNCLIGQCWVPNLDVPRVQDTLQQTSESVGTTVPSFMTKCVVPAKPPTFHRTNKFTHGFQALINAYGDSTYREINPGLFTVVTFPFLFGLMFSDIGHGIILVVFATWMILKEKQYLAEKSDDEIWNIFFGGRYVILLLGVFSIYAGFMFNDIFSRCINISGSYWLNQHYSEILAVSEKFDLNPSMITGRVYWFGIDPVWTLSNNQIMFENSIKMKFSIIIGVAHMMFGICLSLFDHMYFRRYYAILLEFIPQIVFLMCLFCWLIFMIFYKWFKYGAKTRDITLTPGCAPQILILFIDMCLLSKSKPVEDECLAYMFSYQREIQIGLIVVAVLCVPVLLFGTPVYLVYRNKRKREICVTQMSNFRRYQRRRDTEVLTKQLEEIMKAKVAKYTTSFGELMIHQSVSTIEYVLSTISHTASYLRLWALSLAHAELSVMLWKMIFRIGLSKTTYLGILYIFLTFAIWAMFTISILVVMEGMSAFLHTLRLHWVEFMSKFYLGRGWLFKPFSFASILASEDDKTEAICKRKAKAAEAEAEAKI</sequence>
<name>A0ABR3IND8_LOXSC</name>
<dbReference type="InterPro" id="IPR026028">
    <property type="entry name" value="V-type_ATPase_116kDa_su_euka"/>
</dbReference>
<comment type="function">
    <text evidence="9">Essential component of the vacuolar proton pump (V-ATPase), a multimeric enzyme that catalyzes the translocation of protons across the membranes. Required for assembly and activity of the V-ATPase.</text>
</comment>
<organism evidence="10 11">
    <name type="scientific">Loxostege sticticalis</name>
    <name type="common">Beet webworm moth</name>
    <dbReference type="NCBI Taxonomy" id="481309"/>
    <lineage>
        <taxon>Eukaryota</taxon>
        <taxon>Metazoa</taxon>
        <taxon>Ecdysozoa</taxon>
        <taxon>Arthropoda</taxon>
        <taxon>Hexapoda</taxon>
        <taxon>Insecta</taxon>
        <taxon>Pterygota</taxon>
        <taxon>Neoptera</taxon>
        <taxon>Endopterygota</taxon>
        <taxon>Lepidoptera</taxon>
        <taxon>Glossata</taxon>
        <taxon>Ditrysia</taxon>
        <taxon>Pyraloidea</taxon>
        <taxon>Crambidae</taxon>
        <taxon>Pyraustinae</taxon>
        <taxon>Loxostege</taxon>
    </lineage>
</organism>
<keyword evidence="11" id="KW-1185">Reference proteome</keyword>